<gene>
    <name evidence="2" type="ORF">BG910_02780</name>
</gene>
<dbReference type="KEGG" id="nei:BG910_02780"/>
<organism evidence="2 3">
    <name type="scientific">Neisseria chenwenguii</name>
    <dbReference type="NCBI Taxonomy" id="1853278"/>
    <lineage>
        <taxon>Bacteria</taxon>
        <taxon>Pseudomonadati</taxon>
        <taxon>Pseudomonadota</taxon>
        <taxon>Betaproteobacteria</taxon>
        <taxon>Neisseriales</taxon>
        <taxon>Neisseriaceae</taxon>
        <taxon>Neisseria</taxon>
    </lineage>
</organism>
<evidence type="ECO:0000259" key="1">
    <source>
        <dbReference type="Pfam" id="PF26367"/>
    </source>
</evidence>
<dbReference type="EMBL" id="CP022278">
    <property type="protein sequence ID" value="ASK26806.1"/>
    <property type="molecule type" value="Genomic_DNA"/>
</dbReference>
<dbReference type="Pfam" id="PF26367">
    <property type="entry name" value="DUF8095"/>
    <property type="match status" value="1"/>
</dbReference>
<reference evidence="2 3" key="1">
    <citation type="submission" date="2017-06" db="EMBL/GenBank/DDBJ databases">
        <title>Neisseria chenwenguii sp. nov., isolated from the intestinal contents of Tibetan Plateau Pika in Yushu, Qinghai Province, China.</title>
        <authorList>
            <person name="Zhang G."/>
        </authorList>
    </citation>
    <scope>NUCLEOTIDE SEQUENCE [LARGE SCALE GENOMIC DNA]</scope>
    <source>
        <strain evidence="2 3">10023</strain>
    </source>
</reference>
<dbReference type="PROSITE" id="PS51257">
    <property type="entry name" value="PROKAR_LIPOPROTEIN"/>
    <property type="match status" value="1"/>
</dbReference>
<dbReference type="AlphaFoldDB" id="A0A220S0B7"/>
<evidence type="ECO:0000313" key="2">
    <source>
        <dbReference type="EMBL" id="ASK26806.1"/>
    </source>
</evidence>
<sequence length="211" mass="23087">MKPYLSVLPLMLVLAACSSTKPVQKFDEPFYFSDTAGKTNTANFTQAPSNGQVAGKFTVNGKTALDIVKISDDVSIAVSDNKNRSRADKLKLLAAAKYFTVYSFNKQTGALEVDKISGSKNICTAYRKNGVKVEIAENMYLGKGSSTVLRSKGILAATAAKNKIIESELDFSYAQDVSKRKKMKAEKQKDDKVTAHYERLNSFIAKDICGK</sequence>
<feature type="domain" description="DUF8095" evidence="1">
    <location>
        <begin position="83"/>
        <end position="195"/>
    </location>
</feature>
<name>A0A220S0B7_9NEIS</name>
<protein>
    <recommendedName>
        <fullName evidence="1">DUF8095 domain-containing protein</fullName>
    </recommendedName>
</protein>
<keyword evidence="3" id="KW-1185">Reference proteome</keyword>
<dbReference type="RefSeq" id="WP_089035527.1">
    <property type="nucleotide sequence ID" value="NZ_CP022278.1"/>
</dbReference>
<accession>A0A220S0B7</accession>
<proteinExistence type="predicted"/>
<evidence type="ECO:0000313" key="3">
    <source>
        <dbReference type="Proteomes" id="UP000198238"/>
    </source>
</evidence>
<dbReference type="Proteomes" id="UP000198238">
    <property type="component" value="Chromosome"/>
</dbReference>
<dbReference type="InterPro" id="IPR058408">
    <property type="entry name" value="DUF8095"/>
</dbReference>